<evidence type="ECO:0000313" key="2">
    <source>
        <dbReference type="Proteomes" id="UP000247702"/>
    </source>
</evidence>
<comment type="caution">
    <text evidence="1">The sequence shown here is derived from an EMBL/GenBank/DDBJ whole genome shotgun (WGS) entry which is preliminary data.</text>
</comment>
<protein>
    <submittedName>
        <fullName evidence="1">Uncharacterized protein</fullName>
    </submittedName>
</protein>
<proteinExistence type="predicted"/>
<dbReference type="AlphaFoldDB" id="A0A2Z6S4X3"/>
<accession>A0A2Z6S4X3</accession>
<name>A0A2Z6S4X3_9GLOM</name>
<reference evidence="1 2" key="1">
    <citation type="submission" date="2017-11" db="EMBL/GenBank/DDBJ databases">
        <title>The genome of Rhizophagus clarus HR1 reveals common genetic basis of auxotrophy among arbuscular mycorrhizal fungi.</title>
        <authorList>
            <person name="Kobayashi Y."/>
        </authorList>
    </citation>
    <scope>NUCLEOTIDE SEQUENCE [LARGE SCALE GENOMIC DNA]</scope>
    <source>
        <strain evidence="1 2">HR1</strain>
    </source>
</reference>
<keyword evidence="2" id="KW-1185">Reference proteome</keyword>
<dbReference type="EMBL" id="BEXD01002696">
    <property type="protein sequence ID" value="GBB99138.1"/>
    <property type="molecule type" value="Genomic_DNA"/>
</dbReference>
<evidence type="ECO:0000313" key="1">
    <source>
        <dbReference type="EMBL" id="GBB99138.1"/>
    </source>
</evidence>
<organism evidence="1 2">
    <name type="scientific">Rhizophagus clarus</name>
    <dbReference type="NCBI Taxonomy" id="94130"/>
    <lineage>
        <taxon>Eukaryota</taxon>
        <taxon>Fungi</taxon>
        <taxon>Fungi incertae sedis</taxon>
        <taxon>Mucoromycota</taxon>
        <taxon>Glomeromycotina</taxon>
        <taxon>Glomeromycetes</taxon>
        <taxon>Glomerales</taxon>
        <taxon>Glomeraceae</taxon>
        <taxon>Rhizophagus</taxon>
    </lineage>
</organism>
<dbReference type="Proteomes" id="UP000247702">
    <property type="component" value="Unassembled WGS sequence"/>
</dbReference>
<gene>
    <name evidence="1" type="ORF">RclHR1_34240001</name>
</gene>
<sequence>MIGYICARSLPHFGSWNNFSPAIIAKLCTKPIIHPHPNISEQTEPESTWTIPILNLSDIVDPIIPEFMDDDKNNELEDASFVDVEFQFPIGWALKSNQKFGEKKKEKE</sequence>